<gene>
    <name evidence="7" type="ORF">J2Z62_000326</name>
</gene>
<comment type="caution">
    <text evidence="7">The sequence shown here is derived from an EMBL/GenBank/DDBJ whole genome shotgun (WGS) entry which is preliminary data.</text>
</comment>
<dbReference type="Pfam" id="PF01184">
    <property type="entry name" value="Gpr1_Fun34_YaaH"/>
    <property type="match status" value="1"/>
</dbReference>
<keyword evidence="8" id="KW-1185">Reference proteome</keyword>
<proteinExistence type="inferred from homology"/>
<evidence type="ECO:0000256" key="6">
    <source>
        <dbReference type="SAM" id="Phobius"/>
    </source>
</evidence>
<sequence length="253" mass="27080">MTLDKEKSLRNKYLQNAYLPLGLMGFAITTVLLSLYNLRIFSTAASPVTEAWAIVFISVCALVLGGSIQFIAGLRTIHYGHQKTGSILATFGGFWLIYGTFQLLLNLAPLDGTTLAGKNPAAGVPAHAPNFIRAIVAVFLFLYGVICIVSLYISMHKNIITSLIFFTLIVAFFTLGIGDAIAGSGAATQTAFRAKLRAANAFQVIGGVFGLAAGFSAFYLAWAVILVNIFKKPILPFGKPILKPRDASVQLGD</sequence>
<dbReference type="PANTHER" id="PTHR31123:SF1">
    <property type="entry name" value="ACCUMULATION OF DYADS PROTEIN 2-RELATED"/>
    <property type="match status" value="1"/>
</dbReference>
<dbReference type="InterPro" id="IPR051633">
    <property type="entry name" value="AceTr"/>
</dbReference>
<evidence type="ECO:0000256" key="2">
    <source>
        <dbReference type="ARBA" id="ARBA00005587"/>
    </source>
</evidence>
<name>A0ABU0LYW6_9BACT</name>
<keyword evidence="4 6" id="KW-1133">Transmembrane helix</keyword>
<organism evidence="7 8">
    <name type="scientific">Mycoplasmoides fastidiosum</name>
    <dbReference type="NCBI Taxonomy" id="92758"/>
    <lineage>
        <taxon>Bacteria</taxon>
        <taxon>Bacillati</taxon>
        <taxon>Mycoplasmatota</taxon>
        <taxon>Mycoplasmoidales</taxon>
        <taxon>Mycoplasmoidaceae</taxon>
        <taxon>Mycoplasmoides</taxon>
    </lineage>
</organism>
<evidence type="ECO:0000256" key="1">
    <source>
        <dbReference type="ARBA" id="ARBA00004141"/>
    </source>
</evidence>
<reference evidence="7" key="1">
    <citation type="submission" date="2023-07" db="EMBL/GenBank/DDBJ databases">
        <title>Genomic Encyclopedia of Type Strains, Phase IV (KMG-IV): sequencing the most valuable type-strain genomes for metagenomic binning, comparative biology and taxonomic classification.</title>
        <authorList>
            <person name="Goeker M."/>
        </authorList>
    </citation>
    <scope>NUCLEOTIDE SEQUENCE [LARGE SCALE GENOMIC DNA]</scope>
    <source>
        <strain evidence="7">DSM 21204</strain>
    </source>
</reference>
<dbReference type="PANTHER" id="PTHR31123">
    <property type="entry name" value="ACCUMULATION OF DYADS PROTEIN 2-RELATED"/>
    <property type="match status" value="1"/>
</dbReference>
<dbReference type="RefSeq" id="WP_256547418.1">
    <property type="nucleotide sequence ID" value="NZ_CP101809.1"/>
</dbReference>
<comment type="similarity">
    <text evidence="2">Belongs to the acetate uptake transporter (AceTr) (TC 2.A.96) family.</text>
</comment>
<dbReference type="InterPro" id="IPR000791">
    <property type="entry name" value="Gpr1/Fun34/SatP-like"/>
</dbReference>
<feature type="transmembrane region" description="Helical" evidence="6">
    <location>
        <begin position="21"/>
        <end position="39"/>
    </location>
</feature>
<feature type="transmembrane region" description="Helical" evidence="6">
    <location>
        <begin position="51"/>
        <end position="74"/>
    </location>
</feature>
<feature type="transmembrane region" description="Helical" evidence="6">
    <location>
        <begin position="202"/>
        <end position="230"/>
    </location>
</feature>
<protein>
    <submittedName>
        <fullName evidence="7">Succinate-acetate transporter protein</fullName>
    </submittedName>
</protein>
<keyword evidence="3 6" id="KW-0812">Transmembrane</keyword>
<comment type="subcellular location">
    <subcellularLocation>
        <location evidence="1">Membrane</location>
        <topology evidence="1">Multi-pass membrane protein</topology>
    </subcellularLocation>
</comment>
<evidence type="ECO:0000313" key="8">
    <source>
        <dbReference type="Proteomes" id="UP001240643"/>
    </source>
</evidence>
<evidence type="ECO:0000256" key="3">
    <source>
        <dbReference type="ARBA" id="ARBA00022692"/>
    </source>
</evidence>
<evidence type="ECO:0000256" key="5">
    <source>
        <dbReference type="ARBA" id="ARBA00023136"/>
    </source>
</evidence>
<evidence type="ECO:0000313" key="7">
    <source>
        <dbReference type="EMBL" id="MDQ0513888.1"/>
    </source>
</evidence>
<accession>A0ABU0LYW6</accession>
<dbReference type="EMBL" id="JAUSWO010000001">
    <property type="protein sequence ID" value="MDQ0513888.1"/>
    <property type="molecule type" value="Genomic_DNA"/>
</dbReference>
<feature type="transmembrane region" description="Helical" evidence="6">
    <location>
        <begin position="86"/>
        <end position="105"/>
    </location>
</feature>
<keyword evidence="5 6" id="KW-0472">Membrane</keyword>
<feature type="transmembrane region" description="Helical" evidence="6">
    <location>
        <begin position="131"/>
        <end position="153"/>
    </location>
</feature>
<feature type="transmembrane region" description="Helical" evidence="6">
    <location>
        <begin position="160"/>
        <end position="182"/>
    </location>
</feature>
<dbReference type="Proteomes" id="UP001240643">
    <property type="component" value="Unassembled WGS sequence"/>
</dbReference>
<evidence type="ECO:0000256" key="4">
    <source>
        <dbReference type="ARBA" id="ARBA00022989"/>
    </source>
</evidence>